<protein>
    <recommendedName>
        <fullName evidence="2">PH domain-containing protein</fullName>
    </recommendedName>
</protein>
<name>A0A9X0CRM9_9CNID</name>
<feature type="domain" description="PH" evidence="2">
    <location>
        <begin position="99"/>
        <end position="194"/>
    </location>
</feature>
<dbReference type="OrthoDB" id="5989339at2759"/>
<dbReference type="Pfam" id="PF00169">
    <property type="entry name" value="PH"/>
    <property type="match status" value="1"/>
</dbReference>
<feature type="compositionally biased region" description="Polar residues" evidence="1">
    <location>
        <begin position="272"/>
        <end position="282"/>
    </location>
</feature>
<evidence type="ECO:0000313" key="4">
    <source>
        <dbReference type="Proteomes" id="UP001163046"/>
    </source>
</evidence>
<evidence type="ECO:0000313" key="3">
    <source>
        <dbReference type="EMBL" id="KAJ7371698.1"/>
    </source>
</evidence>
<dbReference type="InterPro" id="IPR001849">
    <property type="entry name" value="PH_domain"/>
</dbReference>
<sequence>MVLDDEISRLKIRQVPCQIHPKNPRAQLPLNPPQNGLYQGSPSLSDDKELSKEIRNLLLASVEDGFIWCNTDPTLKAIQVLQLWRRNPIKFARLEVATSHTMEGFLNQRVEDDTWLKCWVKLENHTLYIHDDKDSTDSVVVKIKLSNCVVNDWSNEQRPYVMEIRRTLGRPHYLQAQSESEYLKWKSSISGSIVNSPKVARRPVLTWSSTEEDRTQGRPVPLLVKAQGDSIDRDDVFRKTEEAPISPTGHPVRPNTPLNPSPRATRMLFVLQPSTAGDVSNSESDECESAVQDATTT</sequence>
<dbReference type="EMBL" id="MU826843">
    <property type="protein sequence ID" value="KAJ7371698.1"/>
    <property type="molecule type" value="Genomic_DNA"/>
</dbReference>
<dbReference type="PROSITE" id="PS50003">
    <property type="entry name" value="PH_DOMAIN"/>
    <property type="match status" value="1"/>
</dbReference>
<dbReference type="SMART" id="SM00233">
    <property type="entry name" value="PH"/>
    <property type="match status" value="1"/>
</dbReference>
<feature type="region of interest" description="Disordered" evidence="1">
    <location>
        <begin position="242"/>
        <end position="297"/>
    </location>
</feature>
<comment type="caution">
    <text evidence="3">The sequence shown here is derived from an EMBL/GenBank/DDBJ whole genome shotgun (WGS) entry which is preliminary data.</text>
</comment>
<evidence type="ECO:0000256" key="1">
    <source>
        <dbReference type="SAM" id="MobiDB-lite"/>
    </source>
</evidence>
<keyword evidence="4" id="KW-1185">Reference proteome</keyword>
<gene>
    <name evidence="3" type="ORF">OS493_023729</name>
</gene>
<feature type="compositionally biased region" description="Polar residues" evidence="1">
    <location>
        <begin position="33"/>
        <end position="44"/>
    </location>
</feature>
<organism evidence="3 4">
    <name type="scientific">Desmophyllum pertusum</name>
    <dbReference type="NCBI Taxonomy" id="174260"/>
    <lineage>
        <taxon>Eukaryota</taxon>
        <taxon>Metazoa</taxon>
        <taxon>Cnidaria</taxon>
        <taxon>Anthozoa</taxon>
        <taxon>Hexacorallia</taxon>
        <taxon>Scleractinia</taxon>
        <taxon>Caryophylliina</taxon>
        <taxon>Caryophylliidae</taxon>
        <taxon>Desmophyllum</taxon>
    </lineage>
</organism>
<feature type="region of interest" description="Disordered" evidence="1">
    <location>
        <begin position="22"/>
        <end position="44"/>
    </location>
</feature>
<reference evidence="3" key="1">
    <citation type="submission" date="2023-01" db="EMBL/GenBank/DDBJ databases">
        <title>Genome assembly of the deep-sea coral Lophelia pertusa.</title>
        <authorList>
            <person name="Herrera S."/>
            <person name="Cordes E."/>
        </authorList>
    </citation>
    <scope>NUCLEOTIDE SEQUENCE</scope>
    <source>
        <strain evidence="3">USNM1676648</strain>
        <tissue evidence="3">Polyp</tissue>
    </source>
</reference>
<dbReference type="CDD" id="cd00821">
    <property type="entry name" value="PH"/>
    <property type="match status" value="1"/>
</dbReference>
<proteinExistence type="predicted"/>
<evidence type="ECO:0000259" key="2">
    <source>
        <dbReference type="PROSITE" id="PS50003"/>
    </source>
</evidence>
<dbReference type="Gene3D" id="2.30.29.30">
    <property type="entry name" value="Pleckstrin-homology domain (PH domain)/Phosphotyrosine-binding domain (PTB)"/>
    <property type="match status" value="1"/>
</dbReference>
<dbReference type="InterPro" id="IPR011993">
    <property type="entry name" value="PH-like_dom_sf"/>
</dbReference>
<dbReference type="AlphaFoldDB" id="A0A9X0CRM9"/>
<accession>A0A9X0CRM9</accession>
<dbReference type="Proteomes" id="UP001163046">
    <property type="component" value="Unassembled WGS sequence"/>
</dbReference>
<dbReference type="SUPFAM" id="SSF50729">
    <property type="entry name" value="PH domain-like"/>
    <property type="match status" value="1"/>
</dbReference>